<dbReference type="InterPro" id="IPR016181">
    <property type="entry name" value="Acyl_CoA_acyltransferase"/>
</dbReference>
<dbReference type="InterPro" id="IPR016039">
    <property type="entry name" value="Thiolase-like"/>
</dbReference>
<dbReference type="InterPro" id="IPR036291">
    <property type="entry name" value="NAD(P)-bd_dom_sf"/>
</dbReference>
<evidence type="ECO:0000313" key="13">
    <source>
        <dbReference type="Proteomes" id="UP000272888"/>
    </source>
</evidence>
<comment type="pathway">
    <text evidence="2">Antibiotic biosynthesis.</text>
</comment>
<keyword evidence="13" id="KW-1185">Reference proteome</keyword>
<feature type="domain" description="Carrier" evidence="9">
    <location>
        <begin position="1857"/>
        <end position="1934"/>
    </location>
</feature>
<keyword evidence="7" id="KW-0677">Repeat</keyword>
<dbReference type="SMART" id="SM01294">
    <property type="entry name" value="PKS_PP_betabranch"/>
    <property type="match status" value="1"/>
</dbReference>
<dbReference type="GO" id="GO:0031177">
    <property type="term" value="F:phosphopantetheine binding"/>
    <property type="evidence" value="ECO:0007669"/>
    <property type="project" value="InterPro"/>
</dbReference>
<evidence type="ECO:0000256" key="3">
    <source>
        <dbReference type="ARBA" id="ARBA00022450"/>
    </source>
</evidence>
<evidence type="ECO:0000259" key="9">
    <source>
        <dbReference type="PROSITE" id="PS50075"/>
    </source>
</evidence>
<evidence type="ECO:0000256" key="8">
    <source>
        <dbReference type="SAM" id="MobiDB-lite"/>
    </source>
</evidence>
<dbReference type="Pfam" id="PF00550">
    <property type="entry name" value="PP-binding"/>
    <property type="match status" value="2"/>
</dbReference>
<dbReference type="InterPro" id="IPR036388">
    <property type="entry name" value="WH-like_DNA-bd_sf"/>
</dbReference>
<dbReference type="InterPro" id="IPR020841">
    <property type="entry name" value="PKS_Beta-ketoAc_synthase_dom"/>
</dbReference>
<dbReference type="PROSITE" id="PS52004">
    <property type="entry name" value="KS3_2"/>
    <property type="match status" value="2"/>
</dbReference>
<dbReference type="GO" id="GO:0005886">
    <property type="term" value="C:plasma membrane"/>
    <property type="evidence" value="ECO:0007669"/>
    <property type="project" value="TreeGrafter"/>
</dbReference>
<dbReference type="SMART" id="SM00822">
    <property type="entry name" value="PKS_KR"/>
    <property type="match status" value="1"/>
</dbReference>
<dbReference type="InterPro" id="IPR056393">
    <property type="entry name" value="AprA-like_MT2"/>
</dbReference>
<dbReference type="SUPFAM" id="SSF47336">
    <property type="entry name" value="ACP-like"/>
    <property type="match status" value="2"/>
</dbReference>
<dbReference type="GO" id="GO:0006633">
    <property type="term" value="P:fatty acid biosynthetic process"/>
    <property type="evidence" value="ECO:0007669"/>
    <property type="project" value="InterPro"/>
</dbReference>
<dbReference type="InterPro" id="IPR032821">
    <property type="entry name" value="PKS_assoc"/>
</dbReference>
<dbReference type="Gene3D" id="3.40.50.720">
    <property type="entry name" value="NAD(P)-binding Rossmann-like Domain"/>
    <property type="match status" value="1"/>
</dbReference>
<dbReference type="Proteomes" id="UP000272888">
    <property type="component" value="Unassembled WGS sequence"/>
</dbReference>
<dbReference type="Pfam" id="PF22336">
    <property type="entry name" value="RhiE-like_linker"/>
    <property type="match status" value="1"/>
</dbReference>
<dbReference type="EMBL" id="RAWB01000005">
    <property type="protein sequence ID" value="RKH68635.1"/>
    <property type="molecule type" value="Genomic_DNA"/>
</dbReference>
<dbReference type="SUPFAM" id="SSF53335">
    <property type="entry name" value="S-adenosyl-L-methionine-dependent methyltransferases"/>
    <property type="match status" value="1"/>
</dbReference>
<dbReference type="InterPro" id="IPR056394">
    <property type="entry name" value="AprA-like_N"/>
</dbReference>
<dbReference type="GO" id="GO:0005737">
    <property type="term" value="C:cytoplasm"/>
    <property type="evidence" value="ECO:0007669"/>
    <property type="project" value="UniProtKB-SubCell"/>
</dbReference>
<evidence type="ECO:0000259" key="11">
    <source>
        <dbReference type="PROSITE" id="PS52004"/>
    </source>
</evidence>
<dbReference type="Gene3D" id="3.40.50.150">
    <property type="entry name" value="Vaccinia Virus protein VP39"/>
    <property type="match status" value="1"/>
</dbReference>
<gene>
    <name evidence="12" type="ORF">D7V93_00950</name>
</gene>
<dbReference type="PANTHER" id="PTHR43775:SF37">
    <property type="entry name" value="SI:DKEY-61P9.11"/>
    <property type="match status" value="1"/>
</dbReference>
<dbReference type="CDD" id="cd00833">
    <property type="entry name" value="PKS"/>
    <property type="match status" value="2"/>
</dbReference>
<dbReference type="Pfam" id="PF08659">
    <property type="entry name" value="KR"/>
    <property type="match status" value="1"/>
</dbReference>
<dbReference type="Gene3D" id="1.10.1240.100">
    <property type="match status" value="2"/>
</dbReference>
<dbReference type="Pfam" id="PF02801">
    <property type="entry name" value="Ketoacyl-synt_C"/>
    <property type="match status" value="2"/>
</dbReference>
<dbReference type="InterPro" id="IPR018201">
    <property type="entry name" value="Ketoacyl_synth_AS"/>
</dbReference>
<comment type="caution">
    <text evidence="12">The sequence shown here is derived from an EMBL/GenBank/DDBJ whole genome shotgun (WGS) entry which is preliminary data.</text>
</comment>
<keyword evidence="4" id="KW-0963">Cytoplasm</keyword>
<evidence type="ECO:0000313" key="12">
    <source>
        <dbReference type="EMBL" id="RKH68635.1"/>
    </source>
</evidence>
<reference evidence="13" key="1">
    <citation type="submission" date="2018-09" db="EMBL/GenBank/DDBJ databases">
        <authorList>
            <person name="Livingstone P.G."/>
            <person name="Whitworth D.E."/>
        </authorList>
    </citation>
    <scope>NUCLEOTIDE SEQUENCE [LARGE SCALE GENOMIC DNA]</scope>
    <source>
        <strain evidence="13">CA051B</strain>
    </source>
</reference>
<dbReference type="InterPro" id="IPR050091">
    <property type="entry name" value="PKS_NRPS_Biosynth_Enz"/>
</dbReference>
<dbReference type="InterPro" id="IPR020806">
    <property type="entry name" value="PKS_PP-bd"/>
</dbReference>
<dbReference type="InterPro" id="IPR014030">
    <property type="entry name" value="Ketoacyl_synth_N"/>
</dbReference>
<dbReference type="InterPro" id="IPR056395">
    <property type="entry name" value="WH_AprA"/>
</dbReference>
<keyword evidence="5" id="KW-0597">Phosphoprotein</keyword>
<dbReference type="InterPro" id="IPR054514">
    <property type="entry name" value="RhiE-like_linker"/>
</dbReference>
<dbReference type="GO" id="GO:0071770">
    <property type="term" value="P:DIM/DIP cell wall layer assembly"/>
    <property type="evidence" value="ECO:0007669"/>
    <property type="project" value="TreeGrafter"/>
</dbReference>
<dbReference type="InterPro" id="IPR000182">
    <property type="entry name" value="GNAT_dom"/>
</dbReference>
<dbReference type="InterPro" id="IPR013968">
    <property type="entry name" value="PKS_KR"/>
</dbReference>
<dbReference type="SMART" id="SM00823">
    <property type="entry name" value="PKS_PP"/>
    <property type="match status" value="2"/>
</dbReference>
<dbReference type="SMART" id="SM00825">
    <property type="entry name" value="PKS_KS"/>
    <property type="match status" value="2"/>
</dbReference>
<dbReference type="Pfam" id="PF16197">
    <property type="entry name" value="KAsynt_C_assoc"/>
    <property type="match status" value="1"/>
</dbReference>
<dbReference type="InterPro" id="IPR057326">
    <property type="entry name" value="KR_dom"/>
</dbReference>
<dbReference type="SUPFAM" id="SSF53901">
    <property type="entry name" value="Thiolase-like"/>
    <property type="match status" value="2"/>
</dbReference>
<dbReference type="PANTHER" id="PTHR43775">
    <property type="entry name" value="FATTY ACID SYNTHASE"/>
    <property type="match status" value="1"/>
</dbReference>
<evidence type="ECO:0000259" key="10">
    <source>
        <dbReference type="PROSITE" id="PS51186"/>
    </source>
</evidence>
<organism evidence="12 13">
    <name type="scientific">Corallococcus llansteffanensis</name>
    <dbReference type="NCBI Taxonomy" id="2316731"/>
    <lineage>
        <taxon>Bacteria</taxon>
        <taxon>Pseudomonadati</taxon>
        <taxon>Myxococcota</taxon>
        <taxon>Myxococcia</taxon>
        <taxon>Myxococcales</taxon>
        <taxon>Cystobacterineae</taxon>
        <taxon>Myxococcaceae</taxon>
        <taxon>Corallococcus</taxon>
    </lineage>
</organism>
<feature type="domain" description="N-acetyltransferase" evidence="10">
    <location>
        <begin position="501"/>
        <end position="663"/>
    </location>
</feature>
<dbReference type="SUPFAM" id="SSF55729">
    <property type="entry name" value="Acyl-CoA N-acyltransferases (Nat)"/>
    <property type="match status" value="1"/>
</dbReference>
<dbReference type="Pfam" id="PF23525">
    <property type="entry name" value="Methyltransf_36"/>
    <property type="match status" value="1"/>
</dbReference>
<keyword evidence="3" id="KW-0596">Phosphopantetheine</keyword>
<evidence type="ECO:0000256" key="5">
    <source>
        <dbReference type="ARBA" id="ARBA00022553"/>
    </source>
</evidence>
<accession>A0A3A8QQI7</accession>
<comment type="subcellular location">
    <subcellularLocation>
        <location evidence="1">Cytoplasm</location>
    </subcellularLocation>
</comment>
<dbReference type="SUPFAM" id="SSF51735">
    <property type="entry name" value="NAD(P)-binding Rossmann-fold domains"/>
    <property type="match status" value="1"/>
</dbReference>
<proteinExistence type="predicted"/>
<feature type="domain" description="Ketosynthase family 3 (KS3)" evidence="11">
    <location>
        <begin position="816"/>
        <end position="1239"/>
    </location>
</feature>
<evidence type="ECO:0000256" key="6">
    <source>
        <dbReference type="ARBA" id="ARBA00022679"/>
    </source>
</evidence>
<evidence type="ECO:0000256" key="1">
    <source>
        <dbReference type="ARBA" id="ARBA00004496"/>
    </source>
</evidence>
<dbReference type="Gene3D" id="1.10.1200.10">
    <property type="entry name" value="ACP-like"/>
    <property type="match status" value="2"/>
</dbReference>
<dbReference type="InterPro" id="IPR029063">
    <property type="entry name" value="SAM-dependent_MTases_sf"/>
</dbReference>
<dbReference type="GO" id="GO:0004315">
    <property type="term" value="F:3-oxoacyl-[acyl-carrier-protein] synthase activity"/>
    <property type="evidence" value="ECO:0007669"/>
    <property type="project" value="InterPro"/>
</dbReference>
<name>A0A3A8QQI7_9BACT</name>
<dbReference type="Gene3D" id="1.10.10.10">
    <property type="entry name" value="Winged helix-like DNA-binding domain superfamily/Winged helix DNA-binding domain"/>
    <property type="match status" value="1"/>
</dbReference>
<evidence type="ECO:0000256" key="4">
    <source>
        <dbReference type="ARBA" id="ARBA00022490"/>
    </source>
</evidence>
<dbReference type="InterPro" id="IPR036736">
    <property type="entry name" value="ACP-like_sf"/>
</dbReference>
<dbReference type="PROSITE" id="PS00606">
    <property type="entry name" value="KS3_1"/>
    <property type="match status" value="1"/>
</dbReference>
<dbReference type="InterPro" id="IPR009081">
    <property type="entry name" value="PP-bd_ACP"/>
</dbReference>
<evidence type="ECO:0000256" key="2">
    <source>
        <dbReference type="ARBA" id="ARBA00004792"/>
    </source>
</evidence>
<dbReference type="Gene3D" id="3.40.630.30">
    <property type="match status" value="1"/>
</dbReference>
<feature type="domain" description="Carrier" evidence="9">
    <location>
        <begin position="716"/>
        <end position="791"/>
    </location>
</feature>
<dbReference type="Pfam" id="PF00109">
    <property type="entry name" value="ketoacyl-synt"/>
    <property type="match status" value="2"/>
</dbReference>
<sequence>MLTVLNAFCHGYVATPILALGVQRGLFGCLDARVPRSLTSLEEKTGANSGYLQIVLRALLTLGWVKEQDGGYLLDASAEPDRVPCDVVELYGFAPGEWLVPGRARDLLIRHATRLIEAPASPLSRHTEGALLLPLIIGLKRHQTAPGEAPLGGLDAELRACLVRLLAAKAWLEPDGGTALTRMGKELFERANVMAIAASYRPMLARLDTLVFGNPLEVIHKSGQEEEAHVDRTMNVVASGYQHRRYFAEAEAMLADIFNRMPIESQPRYIADMGCGDGTLLKHAYDVVREQTARGAHLKEHPLTLVGVDVSLDALRETKKTLTGLPHVTLTGDIARPDRLVADLSTHGIGDPRQVLHIRSFLDHDFRDVREDAGAGRASDARWQSDAAYADKTGQRVTTADVLAAWRQHLRRWSDAASDHGMVVLEAHSLPTDCARENFDSTESFYFDTLHALSQQYLISAETYLVVAASVGLFPRVSPKRFPKTLPFCRITLTHFEKRDYIVRLAEPDDLPALVELERLCWPEHLRSSEATLRERVRVFPEGQLVLELGGRVVAVMYSQRVESVRAVEMSTAEQTASLHVPNGPVVQLIALNVDPEMQQRQLGDQLLEFMLQRSTLLSGVRHAAGVTRCKAYDRGQGIPIEQYVRERDERGNPVDPMLHYHASHGAQIGDVVRAYRPRDTANEGCGVLVVYDLHDRVAKHAARPRGGEAPASPGADVEALTERIIRACLGPQREAAYSPSRPLMEMGLDSADLLELTGHIRHEFAVNLGPAFFFEHSTPAKVVAFLRGATGARPEAVAALAAVPPRRDTSPGARTADVAIVGCACRLPGGNDDPEAFWAFLKTGGSGIRDIPRERLAWPRGISPDGEHSGIARAGLLDDVRAFDASFFRIAPAEAASMDPQQRILLELAWRCLDDAGYSGGFAPGATTGVFIGASGSDYGTLLASRPTEAHFATGAAMALLPNRISYFFDFHGPSILIDTACSSSLVAVHQAVQSLARGECDGALVGGVNIICHPGNSVAYHKAGMLSRRGQCSTFDESADGYVRAEGAVVMLLRPLEQALADGDQIYAVIKGTAVNHGGQSGGLTVPNPRQQANLLKQAWERGGVAPESIGFFETHGTGTSLGDPIEIQGIREALTAGRAAPSGAACGLGALKTNLGHLEAAAGITGLLKVAMSLRHGELARNYSLQRLNPKIQLEDSALYPVTETRPWLAPTGHPRRGAISSFGIGGANAHAVLQEHAASPGDDVPGERPLPFVLSAKTEGALFRYAEALLRHLKAGRACSLASIVYTMQRRAALSERLALVVRSTPELIEKLEQFVARVHGIDGAFRGTVRDRMEHGAAAPLTSGEAAELASRWTQGAPVEWKALWRSAAESGHGPRVVPLPTYPFDVQQRYWLSNDVPRARAVAPAARVQPTVGDGPRAWVASPRWMPPRPLHGPAPAERHAGVLLLSTLEVGLAPILRASVRHHVTVPAILEPGDAQAWAAAYRDGMDRVRAAIKQQRPTHCVLISDGSDGGLMAMLHAALLCVGRELGFPVHGYTWDDTLPRAPDVLSLSALDDALHESAVPGLKRLISTGGALQVEERAWAPAPLALPAELPLRRGGCYWITGGHHGIGRHLAAHLAREYAARVVLCGRSELGPDDARALDELRASLREGSIRYHVADCADARAVRAMLDRTLEEHGALDGVIHSAGVTRDHTLFLGTAEDTAAVLRPKVTGALVLDEVTRDCALDFFMTFSSLSAVLGNPGQADYAAANAFLQVHAERRRALERTGARSGATLTVHWPYWADGGMRLDEEQVARLGELHGTVPLPTREGLAAFEAALGGTAPEVAVFHGRQPEVRTRHVADAPSLGSQASGDMLATVTEIAARALAMSPAELDTGRHLSDYGVDSIMLQRMAKELNQRFGGKLSVLDLHRYPTIGALARYLDGGPREVPVPAAPPTVATAARAESTGEDIAIVGVSIRVPGAATLEELWQTFFRSDARAIPYPERRWNALPPRWTEGRDRSRYVGAFLEDVDAFDARLFETSPREAMLMDPQHRLALMSVWEAIENAGYSKTEFARNVTSVYLAIGPEDYAAITAQDGRMDEFHGRGVWRYMGPNRISHVFNLQGSSETVDTACSSVFVAIDRACAALRSGRSEQAVVTGVHLNLDPTGFDVLGEHGLLSRAGRARPFDEASDGYTRTEGVGTVILKPLRKALADRDHVYAVIQGVSVWHGGRSMGLTSPNESAHRRTLAEALTRSGISVDDLSYIEAHGTAMPLGDASEVAAFSSVFRERSRDRQQPCVLSTVKSTLGHMETASGIAALLKAILVLQRGQVPGVPGLEKVRADLDLGYFRLSPEPQPLPPPRGAGRPHAGLHAYGLGGVSAFIVLEKAPEAAAAPQPLRQGAEPRLFVLSAASREVLDAYLTRVRDSLADAEQRGETVDFASLIATYQHDRHPMRTRLAIVAADAGELRRTADALLAGRACDNTYRGEAVAASRENVNGVDLSRTVAERDWHAVARAWVAGASVPWPAAHHPRTPSPGYPFDLTRRYWSRPDGEEAPRQHGARPSPIEPALAAPGAARKAEKEGP</sequence>
<dbReference type="Pfam" id="PF23526">
    <property type="entry name" value="AprA_N"/>
    <property type="match status" value="1"/>
</dbReference>
<dbReference type="InterPro" id="IPR014031">
    <property type="entry name" value="Ketoacyl_synth_C"/>
</dbReference>
<dbReference type="Pfam" id="PF23589">
    <property type="entry name" value="WHD_AprA"/>
    <property type="match status" value="1"/>
</dbReference>
<dbReference type="Gene3D" id="3.40.47.10">
    <property type="match status" value="2"/>
</dbReference>
<dbReference type="RefSeq" id="WP_120641517.1">
    <property type="nucleotide sequence ID" value="NZ_RAWB01000005.1"/>
</dbReference>
<feature type="domain" description="Ketosynthase family 3 (KS3)" evidence="11">
    <location>
        <begin position="1956"/>
        <end position="2377"/>
    </location>
</feature>
<dbReference type="PROSITE" id="PS51186">
    <property type="entry name" value="GNAT"/>
    <property type="match status" value="1"/>
</dbReference>
<evidence type="ECO:0000256" key="7">
    <source>
        <dbReference type="ARBA" id="ARBA00022737"/>
    </source>
</evidence>
<protein>
    <submittedName>
        <fullName evidence="12">SDR family NAD(P)-dependent oxidoreductase</fullName>
    </submittedName>
</protein>
<dbReference type="GO" id="GO:0004312">
    <property type="term" value="F:fatty acid synthase activity"/>
    <property type="evidence" value="ECO:0007669"/>
    <property type="project" value="TreeGrafter"/>
</dbReference>
<keyword evidence="6" id="KW-0808">Transferase</keyword>
<dbReference type="CDD" id="cd08953">
    <property type="entry name" value="KR_2_SDR_x"/>
    <property type="match status" value="1"/>
</dbReference>
<feature type="compositionally biased region" description="Basic and acidic residues" evidence="8">
    <location>
        <begin position="2533"/>
        <end position="2548"/>
    </location>
</feature>
<feature type="region of interest" description="Disordered" evidence="8">
    <location>
        <begin position="2516"/>
        <end position="2575"/>
    </location>
</feature>
<dbReference type="PROSITE" id="PS50075">
    <property type="entry name" value="CARRIER"/>
    <property type="match status" value="2"/>
</dbReference>